<dbReference type="InParanoid" id="A0A0H2RVQ3"/>
<feature type="compositionally biased region" description="Polar residues" evidence="2">
    <location>
        <begin position="101"/>
        <end position="119"/>
    </location>
</feature>
<feature type="region of interest" description="Disordered" evidence="2">
    <location>
        <begin position="1"/>
        <end position="130"/>
    </location>
</feature>
<feature type="coiled-coil region" evidence="1">
    <location>
        <begin position="150"/>
        <end position="177"/>
    </location>
</feature>
<protein>
    <submittedName>
        <fullName evidence="3">Uncharacterized protein</fullName>
    </submittedName>
</protein>
<name>A0A0H2RVQ3_9AGAM</name>
<evidence type="ECO:0000313" key="3">
    <source>
        <dbReference type="EMBL" id="KLO16125.1"/>
    </source>
</evidence>
<accession>A0A0H2RVQ3</accession>
<feature type="compositionally biased region" description="Basic residues" evidence="2">
    <location>
        <begin position="335"/>
        <end position="346"/>
    </location>
</feature>
<feature type="compositionally biased region" description="Basic and acidic residues" evidence="2">
    <location>
        <begin position="307"/>
        <end position="319"/>
    </location>
</feature>
<proteinExistence type="predicted"/>
<gene>
    <name evidence="3" type="ORF">SCHPADRAFT_926762</name>
</gene>
<feature type="compositionally biased region" description="Polar residues" evidence="2">
    <location>
        <begin position="16"/>
        <end position="44"/>
    </location>
</feature>
<feature type="region of interest" description="Disordered" evidence="2">
    <location>
        <begin position="248"/>
        <end position="400"/>
    </location>
</feature>
<dbReference type="STRING" id="27342.A0A0H2RVQ3"/>
<feature type="compositionally biased region" description="Polar residues" evidence="2">
    <location>
        <begin position="374"/>
        <end position="383"/>
    </location>
</feature>
<dbReference type="Proteomes" id="UP000053477">
    <property type="component" value="Unassembled WGS sequence"/>
</dbReference>
<dbReference type="AlphaFoldDB" id="A0A0H2RVQ3"/>
<evidence type="ECO:0000256" key="1">
    <source>
        <dbReference type="SAM" id="Coils"/>
    </source>
</evidence>
<evidence type="ECO:0000256" key="2">
    <source>
        <dbReference type="SAM" id="MobiDB-lite"/>
    </source>
</evidence>
<dbReference type="EMBL" id="KQ085920">
    <property type="protein sequence ID" value="KLO16125.1"/>
    <property type="molecule type" value="Genomic_DNA"/>
</dbReference>
<feature type="compositionally biased region" description="Low complexity" evidence="2">
    <location>
        <begin position="278"/>
        <end position="299"/>
    </location>
</feature>
<sequence>MTTTTTSKRQLKRLSLLQTAPSTTTAIAANGTEDSTSDNTTAETYSHGRSAGTTTTSPLSNATNSSAGSGANTSSRRQSTINYVSREEQQHSPSSSSSPSNQKQAGSPSSSSPRTANQNAEEDASTAAAPARERAALTLVEKHADLLRFIAQKESKCLELRSQLAVHEAELLELKRKWERIVSRGFSGSATPSSPALGNRAHTAFDASDASPQTAAMLNGIRESMQGVGRFIAGLGVDATTNAISVKDSERNGEISSPLSSVSMQRKSKVHRAERESNSSVSTSFTDSSSRLSQSSMSSFDDIQPDDDTRRRDIEESKPVHSPILSEEMTSASRASKRSNSIRRRKDLSISNSSITSLPTPTPTPGDGFPKSPLDNTSQSLPRSNHKRTATMAGASLPPPSSIPGLSTFATGNISPLPLPAFSSWVDTVGKSVGKKFEQMQGGRVHKRASTLLSEASSSIFAVLAPPSPSSSSPPCAEPISGRRSGNAVRKMIPTPPTSAKLNESLIDNVFEDELVPSGDNIMKALIPDKAPSSPNTPGAIHAKVDDKCFDGEEWNW</sequence>
<keyword evidence="4" id="KW-1185">Reference proteome</keyword>
<feature type="compositionally biased region" description="Low complexity" evidence="2">
    <location>
        <begin position="349"/>
        <end position="359"/>
    </location>
</feature>
<organism evidence="3 4">
    <name type="scientific">Schizopora paradoxa</name>
    <dbReference type="NCBI Taxonomy" id="27342"/>
    <lineage>
        <taxon>Eukaryota</taxon>
        <taxon>Fungi</taxon>
        <taxon>Dikarya</taxon>
        <taxon>Basidiomycota</taxon>
        <taxon>Agaricomycotina</taxon>
        <taxon>Agaricomycetes</taxon>
        <taxon>Hymenochaetales</taxon>
        <taxon>Schizoporaceae</taxon>
        <taxon>Schizopora</taxon>
    </lineage>
</organism>
<reference evidence="3 4" key="1">
    <citation type="submission" date="2015-04" db="EMBL/GenBank/DDBJ databases">
        <title>Complete genome sequence of Schizopora paradoxa KUC8140, a cosmopolitan wood degrader in East Asia.</title>
        <authorList>
            <consortium name="DOE Joint Genome Institute"/>
            <person name="Min B."/>
            <person name="Park H."/>
            <person name="Jang Y."/>
            <person name="Kim J.-J."/>
            <person name="Kim K.H."/>
            <person name="Pangilinan J."/>
            <person name="Lipzen A."/>
            <person name="Riley R."/>
            <person name="Grigoriev I.V."/>
            <person name="Spatafora J.W."/>
            <person name="Choi I.-G."/>
        </authorList>
    </citation>
    <scope>NUCLEOTIDE SEQUENCE [LARGE SCALE GENOMIC DNA]</scope>
    <source>
        <strain evidence="3 4">KUC8140</strain>
    </source>
</reference>
<keyword evidence="1" id="KW-0175">Coiled coil</keyword>
<feature type="compositionally biased region" description="Low complexity" evidence="2">
    <location>
        <begin position="60"/>
        <end position="75"/>
    </location>
</feature>
<feature type="compositionally biased region" description="Polar residues" evidence="2">
    <location>
        <begin position="254"/>
        <end position="265"/>
    </location>
</feature>
<dbReference type="OrthoDB" id="3204900at2759"/>
<feature type="region of interest" description="Disordered" evidence="2">
    <location>
        <begin position="465"/>
        <end position="497"/>
    </location>
</feature>
<evidence type="ECO:0000313" key="4">
    <source>
        <dbReference type="Proteomes" id="UP000053477"/>
    </source>
</evidence>